<dbReference type="InterPro" id="IPR011650">
    <property type="entry name" value="Peptidase_M20_dimer"/>
</dbReference>
<dbReference type="Pfam" id="PF07687">
    <property type="entry name" value="M20_dimer"/>
    <property type="match status" value="1"/>
</dbReference>
<dbReference type="SUPFAM" id="SSF53187">
    <property type="entry name" value="Zn-dependent exopeptidases"/>
    <property type="match status" value="1"/>
</dbReference>
<dbReference type="InterPro" id="IPR036264">
    <property type="entry name" value="Bact_exopeptidase_dim_dom"/>
</dbReference>
<dbReference type="EMBL" id="JBHLYQ010000124">
    <property type="protein sequence ID" value="MFC0082621.1"/>
    <property type="molecule type" value="Genomic_DNA"/>
</dbReference>
<reference evidence="3 4" key="1">
    <citation type="submission" date="2024-09" db="EMBL/GenBank/DDBJ databases">
        <authorList>
            <person name="Sun Q."/>
            <person name="Mori K."/>
        </authorList>
    </citation>
    <scope>NUCLEOTIDE SEQUENCE [LARGE SCALE GENOMIC DNA]</scope>
    <source>
        <strain evidence="3 4">JCM 15389</strain>
    </source>
</reference>
<dbReference type="InterPro" id="IPR017439">
    <property type="entry name" value="Amidohydrolase"/>
</dbReference>
<comment type="caution">
    <text evidence="3">The sequence shown here is derived from an EMBL/GenBank/DDBJ whole genome shotgun (WGS) entry which is preliminary data.</text>
</comment>
<evidence type="ECO:0000256" key="1">
    <source>
        <dbReference type="PIRNR" id="PIRNR037226"/>
    </source>
</evidence>
<proteinExistence type="inferred from homology"/>
<dbReference type="CDD" id="cd05672">
    <property type="entry name" value="M20_ACY1L2-like"/>
    <property type="match status" value="1"/>
</dbReference>
<organism evidence="3 4">
    <name type="scientific">Aciditerrimonas ferrireducens</name>
    <dbReference type="NCBI Taxonomy" id="667306"/>
    <lineage>
        <taxon>Bacteria</taxon>
        <taxon>Bacillati</taxon>
        <taxon>Actinomycetota</taxon>
        <taxon>Acidimicrobiia</taxon>
        <taxon>Acidimicrobiales</taxon>
        <taxon>Acidimicrobiaceae</taxon>
        <taxon>Aciditerrimonas</taxon>
    </lineage>
</organism>
<dbReference type="PANTHER" id="PTHR30575">
    <property type="entry name" value="PEPTIDASE M20"/>
    <property type="match status" value="1"/>
</dbReference>
<dbReference type="Proteomes" id="UP001589788">
    <property type="component" value="Unassembled WGS sequence"/>
</dbReference>
<sequence>MRPVPRDAAVLKRRVQETVDEHRSTLVGLAEALHADPELAFDEHRASNRCAGLLEKAGFELERPLAGLATAFRAAAGHGELTVALCAELDALPGVGHACGHNLIAASALGAALGLAAVAEDTACRVVVLGTPAEEGGGGKVLLLERGAFAGAHLALMVHPWPEDRLTARCLAVDHLQVTYTGREAHAAAAPWQGVNAGDAMVVAQVAIGLLRQHLEPGALVHGVVDSGGQAPNVVPQSATGRWMLRAPTLEALQALRPRIERCFEAGALATGCQLEIRPLAPTYSHMEPDQDLLRLWRANAEALGRRYPADDAGQEPPALSTDMANVSLALPAIHPLIGIDAGGACNHQPAFAAACVGPSAERALVDGALALAWTVVDAATDPGLRARLLAGQRQPLLPGAPLPPGSKA</sequence>
<dbReference type="RefSeq" id="WP_377790234.1">
    <property type="nucleotide sequence ID" value="NZ_JBHLYQ010000124.1"/>
</dbReference>
<dbReference type="PIRSF" id="PIRSF037226">
    <property type="entry name" value="Amidohydrolase_ACY1L2_prd"/>
    <property type="match status" value="1"/>
</dbReference>
<evidence type="ECO:0000259" key="2">
    <source>
        <dbReference type="Pfam" id="PF07687"/>
    </source>
</evidence>
<dbReference type="InterPro" id="IPR002933">
    <property type="entry name" value="Peptidase_M20"/>
</dbReference>
<dbReference type="Gene3D" id="3.40.630.10">
    <property type="entry name" value="Zn peptidases"/>
    <property type="match status" value="1"/>
</dbReference>
<dbReference type="PANTHER" id="PTHR30575:SF0">
    <property type="entry name" value="XAA-ARG DIPEPTIDASE"/>
    <property type="match status" value="1"/>
</dbReference>
<accession>A0ABV6C4K8</accession>
<dbReference type="InterPro" id="IPR017144">
    <property type="entry name" value="Xaa-Arg_dipeptidase"/>
</dbReference>
<gene>
    <name evidence="3" type="ORF">ACFFRE_10805</name>
</gene>
<evidence type="ECO:0000313" key="3">
    <source>
        <dbReference type="EMBL" id="MFC0082621.1"/>
    </source>
</evidence>
<comment type="similarity">
    <text evidence="1">Belongs to the peptidase M20A family.</text>
</comment>
<dbReference type="Gene3D" id="3.30.70.360">
    <property type="match status" value="1"/>
</dbReference>
<protein>
    <recommendedName>
        <fullName evidence="1">Peptidase M20 domain-containing protein 2</fullName>
    </recommendedName>
</protein>
<feature type="domain" description="Peptidase M20 dimerisation" evidence="2">
    <location>
        <begin position="177"/>
        <end position="267"/>
    </location>
</feature>
<dbReference type="Pfam" id="PF01546">
    <property type="entry name" value="Peptidase_M20"/>
    <property type="match status" value="1"/>
</dbReference>
<evidence type="ECO:0000313" key="4">
    <source>
        <dbReference type="Proteomes" id="UP001589788"/>
    </source>
</evidence>
<dbReference type="NCBIfam" id="TIGR01891">
    <property type="entry name" value="amidohydrolases"/>
    <property type="match status" value="1"/>
</dbReference>
<name>A0ABV6C4K8_9ACTN</name>
<dbReference type="SUPFAM" id="SSF55031">
    <property type="entry name" value="Bacterial exopeptidase dimerisation domain"/>
    <property type="match status" value="1"/>
</dbReference>
<keyword evidence="4" id="KW-1185">Reference proteome</keyword>
<dbReference type="InterPro" id="IPR052030">
    <property type="entry name" value="Peptidase_M20/M20A_hydrolases"/>
</dbReference>